<dbReference type="InterPro" id="IPR035940">
    <property type="entry name" value="CAP_sf"/>
</dbReference>
<evidence type="ECO:0000313" key="3">
    <source>
        <dbReference type="Proteomes" id="UP001529338"/>
    </source>
</evidence>
<dbReference type="CDD" id="cd05379">
    <property type="entry name" value="CAP_bacterial"/>
    <property type="match status" value="1"/>
</dbReference>
<dbReference type="Pfam" id="PF00188">
    <property type="entry name" value="CAP"/>
    <property type="match status" value="1"/>
</dbReference>
<dbReference type="SUPFAM" id="SSF55797">
    <property type="entry name" value="PR-1-like"/>
    <property type="match status" value="1"/>
</dbReference>
<protein>
    <submittedName>
        <fullName evidence="2">CAP domain-containing protein</fullName>
    </submittedName>
</protein>
<proteinExistence type="predicted"/>
<dbReference type="InterPro" id="IPR014044">
    <property type="entry name" value="CAP_dom"/>
</dbReference>
<evidence type="ECO:0000259" key="1">
    <source>
        <dbReference type="Pfam" id="PF00188"/>
    </source>
</evidence>
<reference evidence="2 3" key="1">
    <citation type="submission" date="2023-06" db="EMBL/GenBank/DDBJ databases">
        <title>Cellulomonas sp. MW4 Whole genome sequence.</title>
        <authorList>
            <person name="Park S."/>
        </authorList>
    </citation>
    <scope>NUCLEOTIDE SEQUENCE [LARGE SCALE GENOMIC DNA]</scope>
    <source>
        <strain evidence="2 3">MW4</strain>
    </source>
</reference>
<gene>
    <name evidence="2" type="ORF">QRT04_11035</name>
</gene>
<evidence type="ECO:0000313" key="2">
    <source>
        <dbReference type="EMBL" id="MDM7855464.1"/>
    </source>
</evidence>
<dbReference type="EMBL" id="JAUCGQ010000001">
    <property type="protein sequence ID" value="MDM7855464.1"/>
    <property type="molecule type" value="Genomic_DNA"/>
</dbReference>
<dbReference type="Gene3D" id="3.40.33.10">
    <property type="entry name" value="CAP"/>
    <property type="match status" value="1"/>
</dbReference>
<feature type="domain" description="SCP" evidence="1">
    <location>
        <begin position="64"/>
        <end position="165"/>
    </location>
</feature>
<dbReference type="PANTHER" id="PTHR31157">
    <property type="entry name" value="SCP DOMAIN-CONTAINING PROTEIN"/>
    <property type="match status" value="1"/>
</dbReference>
<name>A0ABT7SIR9_9CELL</name>
<dbReference type="PANTHER" id="PTHR31157:SF1">
    <property type="entry name" value="SCP DOMAIN-CONTAINING PROTEIN"/>
    <property type="match status" value="1"/>
</dbReference>
<comment type="caution">
    <text evidence="2">The sequence shown here is derived from an EMBL/GenBank/DDBJ whole genome shotgun (WGS) entry which is preliminary data.</text>
</comment>
<dbReference type="RefSeq" id="WP_289455288.1">
    <property type="nucleotide sequence ID" value="NZ_JAUCGQ010000001.1"/>
</dbReference>
<dbReference type="Proteomes" id="UP001529338">
    <property type="component" value="Unassembled WGS sequence"/>
</dbReference>
<accession>A0ABT7SIR9</accession>
<sequence>MHPPRRRSRLFGVGLLVVGAALAVLALALAFVDRSHPDAAASPSLTPWSTAGADPVRYAARLVALTNAERAREGVAALPISACATVQADVRADALAGGKPLEHAPMEPVMTACGVAEAGENLARAAATPDDVVKAWLQSPGHRSNLLDPTYHEIGVGCRLDGDQMLCSQVFLGP</sequence>
<keyword evidence="3" id="KW-1185">Reference proteome</keyword>
<organism evidence="2 3">
    <name type="scientific">Cellulomonas alba</name>
    <dbReference type="NCBI Taxonomy" id="3053467"/>
    <lineage>
        <taxon>Bacteria</taxon>
        <taxon>Bacillati</taxon>
        <taxon>Actinomycetota</taxon>
        <taxon>Actinomycetes</taxon>
        <taxon>Micrococcales</taxon>
        <taxon>Cellulomonadaceae</taxon>
        <taxon>Cellulomonas</taxon>
    </lineage>
</organism>